<sequence>MEKRPQNSQYDTLYEVKQYLDKHLVPKAMNILKYVASEQIFSCAGHIIDNNHTSLDLSIITTLMC</sequence>
<evidence type="ECO:0000313" key="2">
    <source>
        <dbReference type="Proteomes" id="UP000789860"/>
    </source>
</evidence>
<name>A0ACA9LBB9_9GLOM</name>
<organism evidence="1 2">
    <name type="scientific">Scutellospora calospora</name>
    <dbReference type="NCBI Taxonomy" id="85575"/>
    <lineage>
        <taxon>Eukaryota</taxon>
        <taxon>Fungi</taxon>
        <taxon>Fungi incertae sedis</taxon>
        <taxon>Mucoromycota</taxon>
        <taxon>Glomeromycotina</taxon>
        <taxon>Glomeromycetes</taxon>
        <taxon>Diversisporales</taxon>
        <taxon>Gigasporaceae</taxon>
        <taxon>Scutellospora</taxon>
    </lineage>
</organism>
<protein>
    <submittedName>
        <fullName evidence="1">7660_t:CDS:1</fullName>
    </submittedName>
</protein>
<reference evidence="1" key="1">
    <citation type="submission" date="2021-06" db="EMBL/GenBank/DDBJ databases">
        <authorList>
            <person name="Kallberg Y."/>
            <person name="Tangrot J."/>
            <person name="Rosling A."/>
        </authorList>
    </citation>
    <scope>NUCLEOTIDE SEQUENCE</scope>
    <source>
        <strain evidence="1">AU212A</strain>
    </source>
</reference>
<gene>
    <name evidence="1" type="ORF">SCALOS_LOCUS3927</name>
</gene>
<evidence type="ECO:0000313" key="1">
    <source>
        <dbReference type="EMBL" id="CAG8517451.1"/>
    </source>
</evidence>
<keyword evidence="2" id="KW-1185">Reference proteome</keyword>
<accession>A0ACA9LBB9</accession>
<dbReference type="EMBL" id="CAJVPM010004805">
    <property type="protein sequence ID" value="CAG8517451.1"/>
    <property type="molecule type" value="Genomic_DNA"/>
</dbReference>
<dbReference type="Proteomes" id="UP000789860">
    <property type="component" value="Unassembled WGS sequence"/>
</dbReference>
<comment type="caution">
    <text evidence="1">The sequence shown here is derived from an EMBL/GenBank/DDBJ whole genome shotgun (WGS) entry which is preliminary data.</text>
</comment>
<proteinExistence type="predicted"/>